<evidence type="ECO:0000256" key="1">
    <source>
        <dbReference type="SAM" id="Phobius"/>
    </source>
</evidence>
<reference evidence="2" key="1">
    <citation type="submission" date="2021-04" db="EMBL/GenBank/DDBJ databases">
        <title>Draft genome sequence of Xylanibacillus composti strain K13.</title>
        <authorList>
            <person name="Uke A."/>
            <person name="Chhe C."/>
            <person name="Baramee S."/>
            <person name="Kosugi A."/>
        </authorList>
    </citation>
    <scope>NUCLEOTIDE SEQUENCE</scope>
    <source>
        <strain evidence="2">K13</strain>
    </source>
</reference>
<name>A0A8J4H3N1_9BACL</name>
<proteinExistence type="predicted"/>
<dbReference type="CDD" id="cd21809">
    <property type="entry name" value="ABC-2_lan_permease-like"/>
    <property type="match status" value="1"/>
</dbReference>
<keyword evidence="1" id="KW-0812">Transmembrane</keyword>
<sequence>MNVLLQVEWLKMRRFCFIFPVLASLFHLLLVGGLWYFNFREGAGGEFSIFSVQYFFLSITLMFSITILASVVASTEHEAKGWKLLSALPVAKQNIIIAKLVVVFLLVALEVLLIITGTAVLWKLVSKEAIPWDILLKQPIYCLIAAGGFMNIQVWLSAVSSNQSIPVGLGVTGSISSLFLARSNLELLHYLPWTYPALSSPLVLDHQQWVVAGMVTGVVVWLVGVRHFTRIEW</sequence>
<keyword evidence="1" id="KW-1133">Transmembrane helix</keyword>
<accession>A0A8J4H3N1</accession>
<dbReference type="Proteomes" id="UP000677918">
    <property type="component" value="Unassembled WGS sequence"/>
</dbReference>
<dbReference type="AlphaFoldDB" id="A0A8J4H3N1"/>
<feature type="transmembrane region" description="Helical" evidence="1">
    <location>
        <begin position="209"/>
        <end position="228"/>
    </location>
</feature>
<keyword evidence="3" id="KW-1185">Reference proteome</keyword>
<protein>
    <submittedName>
        <fullName evidence="2">Uncharacterized protein</fullName>
    </submittedName>
</protein>
<evidence type="ECO:0000313" key="3">
    <source>
        <dbReference type="Proteomes" id="UP000677918"/>
    </source>
</evidence>
<dbReference type="EMBL" id="BOVK01000047">
    <property type="protein sequence ID" value="GIQ70397.1"/>
    <property type="molecule type" value="Genomic_DNA"/>
</dbReference>
<gene>
    <name evidence="2" type="ORF">XYCOK13_32210</name>
</gene>
<organism evidence="2 3">
    <name type="scientific">Xylanibacillus composti</name>
    <dbReference type="NCBI Taxonomy" id="1572762"/>
    <lineage>
        <taxon>Bacteria</taxon>
        <taxon>Bacillati</taxon>
        <taxon>Bacillota</taxon>
        <taxon>Bacilli</taxon>
        <taxon>Bacillales</taxon>
        <taxon>Paenibacillaceae</taxon>
        <taxon>Xylanibacillus</taxon>
    </lineage>
</organism>
<feature type="transmembrane region" description="Helical" evidence="1">
    <location>
        <begin position="96"/>
        <end position="122"/>
    </location>
</feature>
<dbReference type="Pfam" id="PF12730">
    <property type="entry name" value="ABC2_membrane_4"/>
    <property type="match status" value="1"/>
</dbReference>
<dbReference type="RefSeq" id="WP_213413233.1">
    <property type="nucleotide sequence ID" value="NZ_BOVK01000047.1"/>
</dbReference>
<evidence type="ECO:0000313" key="2">
    <source>
        <dbReference type="EMBL" id="GIQ70397.1"/>
    </source>
</evidence>
<comment type="caution">
    <text evidence="2">The sequence shown here is derived from an EMBL/GenBank/DDBJ whole genome shotgun (WGS) entry which is preliminary data.</text>
</comment>
<feature type="transmembrane region" description="Helical" evidence="1">
    <location>
        <begin position="15"/>
        <end position="37"/>
    </location>
</feature>
<keyword evidence="1" id="KW-0472">Membrane</keyword>
<feature type="transmembrane region" description="Helical" evidence="1">
    <location>
        <begin position="49"/>
        <end position="75"/>
    </location>
</feature>